<comment type="caution">
    <text evidence="2">The sequence shown here is derived from an EMBL/GenBank/DDBJ whole genome shotgun (WGS) entry which is preliminary data.</text>
</comment>
<dbReference type="EMBL" id="SORF01000005">
    <property type="protein sequence ID" value="TDY47945.1"/>
    <property type="molecule type" value="Genomic_DNA"/>
</dbReference>
<reference evidence="2 3" key="1">
    <citation type="submission" date="2019-03" db="EMBL/GenBank/DDBJ databases">
        <title>Genomic Encyclopedia of Type Strains, Phase IV (KMG-IV): sequencing the most valuable type-strain genomes for metagenomic binning, comparative biology and taxonomic classification.</title>
        <authorList>
            <person name="Goeker M."/>
        </authorList>
    </citation>
    <scope>NUCLEOTIDE SEQUENCE [LARGE SCALE GENOMIC DNA]</scope>
    <source>
        <strain evidence="2 3">DSM 17974</strain>
    </source>
</reference>
<keyword evidence="1" id="KW-0812">Transmembrane</keyword>
<gene>
    <name evidence="2" type="ORF">C7445_105124</name>
</gene>
<sequence length="112" mass="12513">MCTKADCERYVGKMVGFRTKYGYHVGFVERVTHDSAVILSPRKYIPTEFASANVSDDELQRLDLALAQWGGAPGAGYGGWGAGYGGWGWGWGRWAVSFLIIYVLWGLAGWWW</sequence>
<organism evidence="2 3">
    <name type="scientific">Alicyclobacillus sacchari</name>
    <dbReference type="NCBI Taxonomy" id="392010"/>
    <lineage>
        <taxon>Bacteria</taxon>
        <taxon>Bacillati</taxon>
        <taxon>Bacillota</taxon>
        <taxon>Bacilli</taxon>
        <taxon>Bacillales</taxon>
        <taxon>Alicyclobacillaceae</taxon>
        <taxon>Alicyclobacillus</taxon>
    </lineage>
</organism>
<dbReference type="Proteomes" id="UP000294581">
    <property type="component" value="Unassembled WGS sequence"/>
</dbReference>
<evidence type="ECO:0000313" key="3">
    <source>
        <dbReference type="Proteomes" id="UP000294581"/>
    </source>
</evidence>
<dbReference type="OrthoDB" id="2376432at2"/>
<keyword evidence="1" id="KW-0472">Membrane</keyword>
<evidence type="ECO:0000313" key="2">
    <source>
        <dbReference type="EMBL" id="TDY47945.1"/>
    </source>
</evidence>
<evidence type="ECO:0000256" key="1">
    <source>
        <dbReference type="SAM" id="Phobius"/>
    </source>
</evidence>
<name>A0A4R8LR32_9BACL</name>
<keyword evidence="3" id="KW-1185">Reference proteome</keyword>
<keyword evidence="1" id="KW-1133">Transmembrane helix</keyword>
<protein>
    <submittedName>
        <fullName evidence="2">Uncharacterized protein</fullName>
    </submittedName>
</protein>
<accession>A0A4R8LR32</accession>
<dbReference type="AlphaFoldDB" id="A0A4R8LR32"/>
<proteinExistence type="predicted"/>
<feature type="transmembrane region" description="Helical" evidence="1">
    <location>
        <begin position="91"/>
        <end position="111"/>
    </location>
</feature>
<dbReference type="RefSeq" id="WP_134159330.1">
    <property type="nucleotide sequence ID" value="NZ_SORF01000005.1"/>
</dbReference>